<dbReference type="InterPro" id="IPR018316">
    <property type="entry name" value="Tubulin/FtsZ_2-layer-sand-dom"/>
</dbReference>
<dbReference type="Gene3D" id="1.10.287.600">
    <property type="entry name" value="Helix hairpin bin"/>
    <property type="match status" value="1"/>
</dbReference>
<evidence type="ECO:0000256" key="7">
    <source>
        <dbReference type="ARBA" id="ARBA00022741"/>
    </source>
</evidence>
<dbReference type="SUPFAM" id="SSF52490">
    <property type="entry name" value="Tubulin nucleotide-binding domain-like"/>
    <property type="match status" value="1"/>
</dbReference>
<protein>
    <recommendedName>
        <fullName evidence="11">Tubulin beta chain</fullName>
    </recommendedName>
</protein>
<keyword evidence="4" id="KW-0963">Cytoplasm</keyword>
<accession>A0AAW1BTJ7</accession>
<dbReference type="Pfam" id="PF03953">
    <property type="entry name" value="Tubulin_C"/>
    <property type="match status" value="1"/>
</dbReference>
<keyword evidence="9 11" id="KW-0342">GTP-binding</keyword>
<dbReference type="InterPro" id="IPR036525">
    <property type="entry name" value="Tubulin/FtsZ_GTPase_sf"/>
</dbReference>
<feature type="domain" description="Tubulin/FtsZ GTPase" evidence="13">
    <location>
        <begin position="93"/>
        <end position="290"/>
    </location>
</feature>
<gene>
    <name evidence="15" type="ORF">NXF25_009679</name>
</gene>
<keyword evidence="6" id="KW-0479">Metal-binding</keyword>
<evidence type="ECO:0000256" key="4">
    <source>
        <dbReference type="ARBA" id="ARBA00022490"/>
    </source>
</evidence>
<keyword evidence="12" id="KW-0175">Coiled coil</keyword>
<evidence type="ECO:0000256" key="6">
    <source>
        <dbReference type="ARBA" id="ARBA00022723"/>
    </source>
</evidence>
<dbReference type="GO" id="GO:0007017">
    <property type="term" value="P:microtubule-based process"/>
    <property type="evidence" value="ECO:0007669"/>
    <property type="project" value="InterPro"/>
</dbReference>
<dbReference type="GO" id="GO:0005874">
    <property type="term" value="C:microtubule"/>
    <property type="evidence" value="ECO:0007669"/>
    <property type="project" value="UniProtKB-KW"/>
</dbReference>
<dbReference type="InterPro" id="IPR017975">
    <property type="entry name" value="Tubulin_CS"/>
</dbReference>
<comment type="function">
    <text evidence="11">Tubulin is the major constituent of microtubules, a cylinder consisting of laterally associated linear protofilaments composed of alpha- and beta-tubulin heterodimers. Microtubules grow by the addition of GTP-tubulin dimers to the microtubule end, where a stabilizing cap forms. Below the cap, tubulin dimers are in GDP-bound state, owing to GTPase activity of alpha-tubulin.</text>
</comment>
<evidence type="ECO:0000313" key="16">
    <source>
        <dbReference type="Proteomes" id="UP001474421"/>
    </source>
</evidence>
<evidence type="ECO:0000256" key="5">
    <source>
        <dbReference type="ARBA" id="ARBA00022701"/>
    </source>
</evidence>
<dbReference type="FunFam" id="3.30.1330.20:FF:000002">
    <property type="entry name" value="Tubulin beta chain"/>
    <property type="match status" value="1"/>
</dbReference>
<dbReference type="CDD" id="cd02187">
    <property type="entry name" value="beta_tubulin"/>
    <property type="match status" value="1"/>
</dbReference>
<dbReference type="PRINTS" id="PR01163">
    <property type="entry name" value="BETATUBULIN"/>
</dbReference>
<dbReference type="InterPro" id="IPR023123">
    <property type="entry name" value="Tubulin_C"/>
</dbReference>
<dbReference type="GO" id="GO:0003924">
    <property type="term" value="F:GTPase activity"/>
    <property type="evidence" value="ECO:0007669"/>
    <property type="project" value="InterPro"/>
</dbReference>
<evidence type="ECO:0000256" key="8">
    <source>
        <dbReference type="ARBA" id="ARBA00022842"/>
    </source>
</evidence>
<organism evidence="15 16">
    <name type="scientific">Crotalus adamanteus</name>
    <name type="common">Eastern diamondback rattlesnake</name>
    <dbReference type="NCBI Taxonomy" id="8729"/>
    <lineage>
        <taxon>Eukaryota</taxon>
        <taxon>Metazoa</taxon>
        <taxon>Chordata</taxon>
        <taxon>Craniata</taxon>
        <taxon>Vertebrata</taxon>
        <taxon>Euteleostomi</taxon>
        <taxon>Lepidosauria</taxon>
        <taxon>Squamata</taxon>
        <taxon>Bifurcata</taxon>
        <taxon>Unidentata</taxon>
        <taxon>Episquamata</taxon>
        <taxon>Toxicofera</taxon>
        <taxon>Serpentes</taxon>
        <taxon>Colubroidea</taxon>
        <taxon>Viperidae</taxon>
        <taxon>Crotalinae</taxon>
        <taxon>Crotalus</taxon>
    </lineage>
</organism>
<evidence type="ECO:0000256" key="9">
    <source>
        <dbReference type="ARBA" id="ARBA00023134"/>
    </source>
</evidence>
<dbReference type="Pfam" id="PF00091">
    <property type="entry name" value="Tubulin"/>
    <property type="match status" value="1"/>
</dbReference>
<dbReference type="Gene3D" id="3.40.50.1440">
    <property type="entry name" value="Tubulin/FtsZ, GTPase domain"/>
    <property type="match status" value="1"/>
</dbReference>
<dbReference type="InterPro" id="IPR003008">
    <property type="entry name" value="Tubulin_FtsZ_GTPase"/>
</dbReference>
<dbReference type="GO" id="GO:0005525">
    <property type="term" value="F:GTP binding"/>
    <property type="evidence" value="ECO:0007669"/>
    <property type="project" value="UniProtKB-UniRule"/>
</dbReference>
<keyword evidence="5 11" id="KW-0493">Microtubule</keyword>
<dbReference type="FunFam" id="3.40.50.1440:FF:000003">
    <property type="entry name" value="Tubulin beta chain"/>
    <property type="match status" value="1"/>
</dbReference>
<keyword evidence="8" id="KW-0460">Magnesium</keyword>
<evidence type="ECO:0000256" key="11">
    <source>
        <dbReference type="RuleBase" id="RU000352"/>
    </source>
</evidence>
<dbReference type="InterPro" id="IPR002453">
    <property type="entry name" value="Beta_tubulin"/>
</dbReference>
<evidence type="ECO:0000256" key="2">
    <source>
        <dbReference type="ARBA" id="ARBA00004245"/>
    </source>
</evidence>
<dbReference type="SMART" id="SM00865">
    <property type="entry name" value="Tubulin_C"/>
    <property type="match status" value="1"/>
</dbReference>
<dbReference type="InterPro" id="IPR037103">
    <property type="entry name" value="Tubulin/FtsZ-like_C"/>
</dbReference>
<keyword evidence="10" id="KW-0206">Cytoskeleton</keyword>
<feature type="coiled-coil region" evidence="12">
    <location>
        <begin position="464"/>
        <end position="494"/>
    </location>
</feature>
<dbReference type="InterPro" id="IPR008280">
    <property type="entry name" value="Tub_FtsZ_C"/>
</dbReference>
<comment type="subcellular location">
    <subcellularLocation>
        <location evidence="2">Cytoplasm</location>
        <location evidence="2">Cytoskeleton</location>
    </subcellularLocation>
</comment>
<evidence type="ECO:0000259" key="14">
    <source>
        <dbReference type="SMART" id="SM00865"/>
    </source>
</evidence>
<keyword evidence="16" id="KW-1185">Reference proteome</keyword>
<evidence type="ECO:0000256" key="10">
    <source>
        <dbReference type="ARBA" id="ARBA00023212"/>
    </source>
</evidence>
<dbReference type="Gene3D" id="3.30.1330.20">
    <property type="entry name" value="Tubulin/FtsZ, C-terminal domain"/>
    <property type="match status" value="1"/>
</dbReference>
<proteinExistence type="inferred from homology"/>
<dbReference type="Proteomes" id="UP001474421">
    <property type="component" value="Unassembled WGS sequence"/>
</dbReference>
<dbReference type="EMBL" id="JAOTOJ010000003">
    <property type="protein sequence ID" value="KAK9404852.1"/>
    <property type="molecule type" value="Genomic_DNA"/>
</dbReference>
<dbReference type="AlphaFoldDB" id="A0AAW1BTJ7"/>
<dbReference type="PANTHER" id="PTHR11588">
    <property type="entry name" value="TUBULIN"/>
    <property type="match status" value="1"/>
</dbReference>
<comment type="subunit">
    <text evidence="11">Dimer of alpha and beta chains. A typical microtubule is a hollow water-filled tube with an outer diameter of 25 nm and an inner diameter of 15 nM. Alpha-beta heterodimers associate head-to-tail to form protofilaments running lengthwise along the microtubule wall with the beta-tubulin subunit facing the microtubule plus end conferring a structural polarity. Microtubules usually have 13 protofilaments but different protofilament numbers can be found in some organisms and specialized cells.</text>
</comment>
<sequence length="496" mass="56041">MTAAARARARGRPLKLTHARLLYGFDPFPHMPRVTLLHRGKAETRKMREIVHVQIGQCGNQIGAKFWEIISDEHGIDTTGNYHGDSPLQQERINVYFNEAYSHKYVPRAILVDLEPGTMDSVRSSKIGPLFRPDNFIHGNSGAGNNWAKGHYTEGAELIENVMDIVRNESEGCDCLQGFQLVHSLGGGTGSGMGTLLINKIREEYPDRIMNTFSVVPSPKVSDTVVEPYNAILSIHQLIENTDETFCIDNEALYDICFRTLKLPTPSYGDLNHLVSLTMSGVTTSLRFPGQLNADLRKLAVNMVPFPRLHFFMPGFAPLTARGSQQYRALSVPELTQQMFDARNMMAACDPRYGRYLTVACIFRGQMSTREVDEQLLAVQTKNSSHFVEWIPNNVKVAVCDIPPRGLKMSATFIGNNTAIQQLFRRISDQFSAMFRRKAFLHWYTGEGMDEMEFSEAEGNTNDLVSEYQQYQDAKADVEEYEEVEEEVREEEKETA</sequence>
<dbReference type="SMART" id="SM00864">
    <property type="entry name" value="Tubulin"/>
    <property type="match status" value="1"/>
</dbReference>
<dbReference type="SUPFAM" id="SSF55307">
    <property type="entry name" value="Tubulin C-terminal domain-like"/>
    <property type="match status" value="1"/>
</dbReference>
<dbReference type="InterPro" id="IPR000217">
    <property type="entry name" value="Tubulin"/>
</dbReference>
<keyword evidence="7 11" id="KW-0547">Nucleotide-binding</keyword>
<feature type="domain" description="Tubulin/FtsZ 2-layer sandwich" evidence="14">
    <location>
        <begin position="292"/>
        <end position="429"/>
    </location>
</feature>
<evidence type="ECO:0000256" key="1">
    <source>
        <dbReference type="ARBA" id="ARBA00001946"/>
    </source>
</evidence>
<dbReference type="FunFam" id="1.10.287.600:FF:000002">
    <property type="entry name" value="Tubulin beta chain"/>
    <property type="match status" value="1"/>
</dbReference>
<evidence type="ECO:0000256" key="12">
    <source>
        <dbReference type="SAM" id="Coils"/>
    </source>
</evidence>
<evidence type="ECO:0000313" key="15">
    <source>
        <dbReference type="EMBL" id="KAK9404852.1"/>
    </source>
</evidence>
<reference evidence="15 16" key="1">
    <citation type="journal article" date="2024" name="Proc. Natl. Acad. Sci. U.S.A.">
        <title>The genetic regulatory architecture and epigenomic basis for age-related changes in rattlesnake venom.</title>
        <authorList>
            <person name="Hogan M.P."/>
            <person name="Holding M.L."/>
            <person name="Nystrom G.S."/>
            <person name="Colston T.J."/>
            <person name="Bartlett D.A."/>
            <person name="Mason A.J."/>
            <person name="Ellsworth S.A."/>
            <person name="Rautsaw R.M."/>
            <person name="Lawrence K.C."/>
            <person name="Strickland J.L."/>
            <person name="He B."/>
            <person name="Fraser P."/>
            <person name="Margres M.J."/>
            <person name="Gilbert D.M."/>
            <person name="Gibbs H.L."/>
            <person name="Parkinson C.L."/>
            <person name="Rokyta D.R."/>
        </authorList>
    </citation>
    <scope>NUCLEOTIDE SEQUENCE [LARGE SCALE GENOMIC DNA]</scope>
    <source>
        <strain evidence="15">DRR0105</strain>
    </source>
</reference>
<dbReference type="GO" id="GO:0005200">
    <property type="term" value="F:structural constituent of cytoskeleton"/>
    <property type="evidence" value="ECO:0007669"/>
    <property type="project" value="InterPro"/>
</dbReference>
<dbReference type="PROSITE" id="PS00227">
    <property type="entry name" value="TUBULIN"/>
    <property type="match status" value="1"/>
</dbReference>
<comment type="caution">
    <text evidence="15">The sequence shown here is derived from an EMBL/GenBank/DDBJ whole genome shotgun (WGS) entry which is preliminary data.</text>
</comment>
<evidence type="ECO:0000256" key="3">
    <source>
        <dbReference type="ARBA" id="ARBA00009636"/>
    </source>
</evidence>
<comment type="cofactor">
    <cofactor evidence="1">
        <name>Mg(2+)</name>
        <dbReference type="ChEBI" id="CHEBI:18420"/>
    </cofactor>
</comment>
<evidence type="ECO:0000259" key="13">
    <source>
        <dbReference type="SMART" id="SM00864"/>
    </source>
</evidence>
<comment type="similarity">
    <text evidence="3 11">Belongs to the tubulin family.</text>
</comment>
<dbReference type="GO" id="GO:0046872">
    <property type="term" value="F:metal ion binding"/>
    <property type="evidence" value="ECO:0007669"/>
    <property type="project" value="UniProtKB-KW"/>
</dbReference>
<dbReference type="PRINTS" id="PR01161">
    <property type="entry name" value="TUBULIN"/>
</dbReference>
<name>A0AAW1BTJ7_CROAD</name>